<organism evidence="3 4">
    <name type="scientific">Anolis carolinensis</name>
    <name type="common">Green anole</name>
    <name type="synonym">American chameleon</name>
    <dbReference type="NCBI Taxonomy" id="28377"/>
    <lineage>
        <taxon>Eukaryota</taxon>
        <taxon>Metazoa</taxon>
        <taxon>Chordata</taxon>
        <taxon>Craniata</taxon>
        <taxon>Vertebrata</taxon>
        <taxon>Euteleostomi</taxon>
        <taxon>Lepidosauria</taxon>
        <taxon>Squamata</taxon>
        <taxon>Bifurcata</taxon>
        <taxon>Unidentata</taxon>
        <taxon>Episquamata</taxon>
        <taxon>Toxicofera</taxon>
        <taxon>Iguania</taxon>
        <taxon>Dactyloidae</taxon>
        <taxon>Anolis</taxon>
    </lineage>
</organism>
<feature type="domain" description="Ig-like" evidence="2">
    <location>
        <begin position="6"/>
        <end position="142"/>
    </location>
</feature>
<dbReference type="SMART" id="SM00408">
    <property type="entry name" value="IGc2"/>
    <property type="match status" value="2"/>
</dbReference>
<dbReference type="InParanoid" id="H9G732"/>
<dbReference type="Pfam" id="PF07686">
    <property type="entry name" value="V-set"/>
    <property type="match status" value="1"/>
</dbReference>
<proteinExistence type="predicted"/>
<evidence type="ECO:0000313" key="3">
    <source>
        <dbReference type="Ensembl" id="ENSACAP00000003030.3"/>
    </source>
</evidence>
<sequence>MALLGPFLISLLLFLLFFGNGACVEVTVPSDPVMQQIGSDVELPCHYKTSVDKNFMLEWRFAPGSTSPDHGKQMVYFTNNVLYKPGSQSEQISLIQDPPTLGDASILLKNIRASDAGTYICDVNNPPDFYGTSSGLIQLTVLMPPSAPVCQGTTSASVGSDVKLTCNSSEGVPAPVYSWTLLDSKVAVPVSNMVQNDRTGSLILRNVSLAFAGTYQCVSSNELGQHNCQITLHVTGKENIQTHFLLRFPLTLSQVMSDSGGWCSSPFLSRTAGIVRRHLQAHVAGMTAWSAVTFPPKRYLLIYSHWHVFELLGWQEINHYVVRLPQ</sequence>
<evidence type="ECO:0000259" key="2">
    <source>
        <dbReference type="PROSITE" id="PS50835"/>
    </source>
</evidence>
<dbReference type="STRING" id="28377.ENSACAP00000003030"/>
<dbReference type="SUPFAM" id="SSF48726">
    <property type="entry name" value="Immunoglobulin"/>
    <property type="match status" value="2"/>
</dbReference>
<dbReference type="AlphaFoldDB" id="H9G732"/>
<reference evidence="3" key="3">
    <citation type="submission" date="2025-09" db="UniProtKB">
        <authorList>
            <consortium name="Ensembl"/>
        </authorList>
    </citation>
    <scope>IDENTIFICATION</scope>
</reference>
<dbReference type="PANTHER" id="PTHR45046:SF1">
    <property type="entry name" value="V-SET AND IMMUNOGLOBULIN DOMAIN-CONTAINING PROTEIN 2"/>
    <property type="match status" value="1"/>
</dbReference>
<gene>
    <name evidence="3" type="primary">VSIG2</name>
</gene>
<feature type="chain" id="PRO_5032900589" evidence="1">
    <location>
        <begin position="24"/>
        <end position="326"/>
    </location>
</feature>
<dbReference type="InterPro" id="IPR036179">
    <property type="entry name" value="Ig-like_dom_sf"/>
</dbReference>
<dbReference type="InterPro" id="IPR013783">
    <property type="entry name" value="Ig-like_fold"/>
</dbReference>
<dbReference type="Bgee" id="ENSACAG00000003136">
    <property type="expression patterns" value="Expressed in kidney"/>
</dbReference>
<keyword evidence="4" id="KW-1185">Reference proteome</keyword>
<accession>H9G732</accession>
<dbReference type="Proteomes" id="UP000001646">
    <property type="component" value="Unplaced"/>
</dbReference>
<dbReference type="PROSITE" id="PS50835">
    <property type="entry name" value="IG_LIKE"/>
    <property type="match status" value="2"/>
</dbReference>
<feature type="domain" description="Ig-like" evidence="2">
    <location>
        <begin position="145"/>
        <end position="235"/>
    </location>
</feature>
<dbReference type="Pfam" id="PF13927">
    <property type="entry name" value="Ig_3"/>
    <property type="match status" value="1"/>
</dbReference>
<dbReference type="eggNOG" id="ENOG502RYI3">
    <property type="taxonomic scope" value="Eukaryota"/>
</dbReference>
<feature type="signal peptide" evidence="1">
    <location>
        <begin position="1"/>
        <end position="23"/>
    </location>
</feature>
<dbReference type="InterPro" id="IPR013106">
    <property type="entry name" value="Ig_V-set"/>
</dbReference>
<name>H9G732_ANOCA</name>
<reference evidence="3" key="2">
    <citation type="submission" date="2025-08" db="UniProtKB">
        <authorList>
            <consortium name="Ensembl"/>
        </authorList>
    </citation>
    <scope>IDENTIFICATION</scope>
</reference>
<protein>
    <submittedName>
        <fullName evidence="3">V-set and immunoglobulin domain containing 2</fullName>
    </submittedName>
</protein>
<reference evidence="3" key="1">
    <citation type="submission" date="2009-12" db="EMBL/GenBank/DDBJ databases">
        <title>The Genome Sequence of Anolis carolinensis (Green Anole Lizard).</title>
        <authorList>
            <consortium name="The Genome Sequencing Platform"/>
            <person name="Di Palma F."/>
            <person name="Alfoldi J."/>
            <person name="Heiman D."/>
            <person name="Young S."/>
            <person name="Grabherr M."/>
            <person name="Johnson J."/>
            <person name="Lander E.S."/>
            <person name="Lindblad-Toh K."/>
        </authorList>
    </citation>
    <scope>NUCLEOTIDE SEQUENCE [LARGE SCALE GENOMIC DNA]</scope>
    <source>
        <strain evidence="3">JBL SC #1</strain>
    </source>
</reference>
<dbReference type="SMART" id="SM00409">
    <property type="entry name" value="IG"/>
    <property type="match status" value="2"/>
</dbReference>
<evidence type="ECO:0000256" key="1">
    <source>
        <dbReference type="SAM" id="SignalP"/>
    </source>
</evidence>
<dbReference type="Ensembl" id="ENSACAT00000003108.3">
    <property type="protein sequence ID" value="ENSACAP00000003030.3"/>
    <property type="gene ID" value="ENSACAG00000003136.3"/>
</dbReference>
<dbReference type="HOGENOM" id="CLU_040549_2_1_1"/>
<dbReference type="InterPro" id="IPR007110">
    <property type="entry name" value="Ig-like_dom"/>
</dbReference>
<dbReference type="SMART" id="SM00406">
    <property type="entry name" value="IGv"/>
    <property type="match status" value="1"/>
</dbReference>
<dbReference type="InterPro" id="IPR003599">
    <property type="entry name" value="Ig_sub"/>
</dbReference>
<dbReference type="InterPro" id="IPR042475">
    <property type="entry name" value="VSIG2"/>
</dbReference>
<dbReference type="GeneTree" id="ENSGT00940000161544"/>
<evidence type="ECO:0000313" key="4">
    <source>
        <dbReference type="Proteomes" id="UP000001646"/>
    </source>
</evidence>
<dbReference type="InterPro" id="IPR003598">
    <property type="entry name" value="Ig_sub2"/>
</dbReference>
<dbReference type="Gene3D" id="2.60.40.10">
    <property type="entry name" value="Immunoglobulins"/>
    <property type="match status" value="2"/>
</dbReference>
<dbReference type="PANTHER" id="PTHR45046">
    <property type="entry name" value="V-SET AND IMMUNOGLOBULIN DOMAIN-CONTAINING PROTEIN 2"/>
    <property type="match status" value="1"/>
</dbReference>
<keyword evidence="1" id="KW-0732">Signal</keyword>